<dbReference type="SUPFAM" id="SSF53335">
    <property type="entry name" value="S-adenosyl-L-methionine-dependent methyltransferases"/>
    <property type="match status" value="1"/>
</dbReference>
<dbReference type="Proteomes" id="UP000184085">
    <property type="component" value="Unassembled WGS sequence"/>
</dbReference>
<dbReference type="AlphaFoldDB" id="A0A1M4N012"/>
<dbReference type="Gene3D" id="3.40.50.150">
    <property type="entry name" value="Vaccinia Virus protein VP39"/>
    <property type="match status" value="1"/>
</dbReference>
<gene>
    <name evidence="1" type="ORF">KARMA_1546</name>
</gene>
<organism evidence="1 2">
    <name type="scientific">Donghicola eburneus</name>
    <dbReference type="NCBI Taxonomy" id="393278"/>
    <lineage>
        <taxon>Bacteria</taxon>
        <taxon>Pseudomonadati</taxon>
        <taxon>Pseudomonadota</taxon>
        <taxon>Alphaproteobacteria</taxon>
        <taxon>Rhodobacterales</taxon>
        <taxon>Roseobacteraceae</taxon>
        <taxon>Donghicola</taxon>
    </lineage>
</organism>
<keyword evidence="2" id="KW-1185">Reference proteome</keyword>
<dbReference type="Pfam" id="PF13489">
    <property type="entry name" value="Methyltransf_23"/>
    <property type="match status" value="1"/>
</dbReference>
<dbReference type="Gene3D" id="1.25.40.10">
    <property type="entry name" value="Tetratricopeptide repeat domain"/>
    <property type="match status" value="1"/>
</dbReference>
<dbReference type="CDD" id="cd02440">
    <property type="entry name" value="AdoMet_MTases"/>
    <property type="match status" value="1"/>
</dbReference>
<dbReference type="PANTHER" id="PTHR43861">
    <property type="entry name" value="TRANS-ACONITATE 2-METHYLTRANSFERASE-RELATED"/>
    <property type="match status" value="1"/>
</dbReference>
<name>A0A1M4N012_9RHOB</name>
<reference evidence="2" key="1">
    <citation type="submission" date="2016-09" db="EMBL/GenBank/DDBJ databases">
        <authorList>
            <person name="Wibberg D."/>
        </authorList>
    </citation>
    <scope>NUCLEOTIDE SEQUENCE [LARGE SCALE GENOMIC DNA]</scope>
</reference>
<proteinExistence type="predicted"/>
<accession>A0A1M4N012</accession>
<dbReference type="InterPro" id="IPR011990">
    <property type="entry name" value="TPR-like_helical_dom_sf"/>
</dbReference>
<evidence type="ECO:0000313" key="2">
    <source>
        <dbReference type="Proteomes" id="UP000184085"/>
    </source>
</evidence>
<dbReference type="EMBL" id="FMJB01000046">
    <property type="protein sequence ID" value="SCM67348.1"/>
    <property type="molecule type" value="Genomic_DNA"/>
</dbReference>
<protein>
    <submittedName>
        <fullName evidence="1">Uncharacterized protein</fullName>
    </submittedName>
</protein>
<dbReference type="InterPro" id="IPR029063">
    <property type="entry name" value="SAM-dependent_MTases_sf"/>
</dbReference>
<dbReference type="RefSeq" id="WP_072705991.1">
    <property type="nucleotide sequence ID" value="NZ_FMJB01000046.1"/>
</dbReference>
<evidence type="ECO:0000313" key="1">
    <source>
        <dbReference type="EMBL" id="SCM67348.1"/>
    </source>
</evidence>
<sequence>MIPVLMSSGDLIADRRADYAEALLPGDPAAAADLYAQALELAPTWTAGWYRLGDIRAKFDLPDADQAFEAALATDPTDRLGASLRLDMLRERSMTDAMPPAFVEALFDQYAPRFETALVEGLAYCGPQLMAEQIQAPIGAALDLGCGTGLMGEALRPLCTTLTGWDISTEMLRAAEVKGIYDHLDKRDLNRLSPPQERWQVITAADVFIYLGALEKIIGWVALALESGGQFVFTVEEHTGPEAYVLRDTCRYAHSAHALQDLLDQAGFDSRITRAVLREDRGAPVWALVVNAVKRGPAPSAEQTDVGHAGIPA</sequence>
<dbReference type="SUPFAM" id="SSF48452">
    <property type="entry name" value="TPR-like"/>
    <property type="match status" value="1"/>
</dbReference>